<feature type="compositionally biased region" description="Polar residues" evidence="1">
    <location>
        <begin position="425"/>
        <end position="439"/>
    </location>
</feature>
<dbReference type="EMBL" id="KL142371">
    <property type="protein sequence ID" value="KDR80654.1"/>
    <property type="molecule type" value="Genomic_DNA"/>
</dbReference>
<feature type="region of interest" description="Disordered" evidence="1">
    <location>
        <begin position="621"/>
        <end position="644"/>
    </location>
</feature>
<protein>
    <submittedName>
        <fullName evidence="2">Uncharacterized protein</fullName>
    </submittedName>
</protein>
<reference evidence="3" key="1">
    <citation type="journal article" date="2014" name="Proc. Natl. Acad. Sci. U.S.A.">
        <title>Extensive sampling of basidiomycete genomes demonstrates inadequacy of the white-rot/brown-rot paradigm for wood decay fungi.</title>
        <authorList>
            <person name="Riley R."/>
            <person name="Salamov A.A."/>
            <person name="Brown D.W."/>
            <person name="Nagy L.G."/>
            <person name="Floudas D."/>
            <person name="Held B.W."/>
            <person name="Levasseur A."/>
            <person name="Lombard V."/>
            <person name="Morin E."/>
            <person name="Otillar R."/>
            <person name="Lindquist E.A."/>
            <person name="Sun H."/>
            <person name="LaButti K.M."/>
            <person name="Schmutz J."/>
            <person name="Jabbour D."/>
            <person name="Luo H."/>
            <person name="Baker S.E."/>
            <person name="Pisabarro A.G."/>
            <person name="Walton J.D."/>
            <person name="Blanchette R.A."/>
            <person name="Henrissat B."/>
            <person name="Martin F."/>
            <person name="Cullen D."/>
            <person name="Hibbett D.S."/>
            <person name="Grigoriev I.V."/>
        </authorList>
    </citation>
    <scope>NUCLEOTIDE SEQUENCE [LARGE SCALE GENOMIC DNA]</scope>
    <source>
        <strain evidence="3">CBS 339.88</strain>
    </source>
</reference>
<sequence>MGLLKRLFSIGSKKNKKQRLPIVHDVPLPEQSWTANPTTNDEEHEAAVGRLLRSSSARFVEQQPGLDYATLPPLPHPINRVIQTPASSTVSLESASLSQRGTYNVTVHKRKRHASTELPNVDGEASDKARKNEHRTSLHPVEDSRVLRLRSDPSVASLLDLYDEHGKLSQDAFSNSPPTSPNSGDGRAQVRRNGSTLRQLLGATSSLNSRNGDESGSAEGDISWAERFLAETEATSSKSSLDLRTPITPKGDLPEPEISFMTEGSMTNTTFDNPAISSMEVELSMSIDVSQDMDDLYKKNSPYQNSDPSTPQRASQVFGFLTRGKQSKPVEDLDRSLPELPSCFSSPTDENGEVMTSQQEPPKFQFNPTRFSVIPIPHIDDTPKPSRPHSVQLENSSFAWESTEPRSTFSDDSHDPHYVPKSSFPVRQNAASTKPISATDQEEKKNAIKVLMNGPTKVIVTAPTPSTNHDGPSRLPRGPRALPRKLSSSHRRRSALVELSNSSSSSVAEPFTVNPSRRKPHKRSSSQSSSHSLSRSTPYEQTKKTDMGSQSAGNRKENQLGLSVKAELPSTPLRTNTTGSHSLLRSVVEQAMFRPPVGMTPSPASSSEMSPVGRQMMMDVRQQRMKAREADRVRYGSERTTQRI</sequence>
<evidence type="ECO:0000256" key="1">
    <source>
        <dbReference type="SAM" id="MobiDB-lite"/>
    </source>
</evidence>
<feature type="compositionally biased region" description="Polar residues" evidence="1">
    <location>
        <begin position="572"/>
        <end position="581"/>
    </location>
</feature>
<dbReference type="HOGENOM" id="CLU_026520_0_0_1"/>
<dbReference type="OrthoDB" id="3168838at2759"/>
<feature type="compositionally biased region" description="Basic and acidic residues" evidence="1">
    <location>
        <begin position="626"/>
        <end position="644"/>
    </location>
</feature>
<feature type="compositionally biased region" description="Basic and acidic residues" evidence="1">
    <location>
        <begin position="125"/>
        <end position="145"/>
    </location>
</feature>
<dbReference type="STRING" id="685588.A0A067TL58"/>
<evidence type="ECO:0000313" key="2">
    <source>
        <dbReference type="EMBL" id="KDR80654.1"/>
    </source>
</evidence>
<evidence type="ECO:0000313" key="3">
    <source>
        <dbReference type="Proteomes" id="UP000027222"/>
    </source>
</evidence>
<feature type="compositionally biased region" description="Low complexity" evidence="1">
    <location>
        <begin position="525"/>
        <end position="536"/>
    </location>
</feature>
<gene>
    <name evidence="2" type="ORF">GALMADRAFT_222247</name>
</gene>
<feature type="compositionally biased region" description="Polar residues" evidence="1">
    <location>
        <begin position="171"/>
        <end position="183"/>
    </location>
</feature>
<feature type="compositionally biased region" description="Polar residues" evidence="1">
    <location>
        <begin position="343"/>
        <end position="366"/>
    </location>
</feature>
<feature type="region of interest" description="Disordered" evidence="1">
    <location>
        <begin position="379"/>
        <end position="446"/>
    </location>
</feature>
<dbReference type="AlphaFoldDB" id="A0A067TL58"/>
<feature type="compositionally biased region" description="Low complexity" evidence="1">
    <location>
        <begin position="496"/>
        <end position="509"/>
    </location>
</feature>
<keyword evidence="3" id="KW-1185">Reference proteome</keyword>
<feature type="region of interest" description="Disordered" evidence="1">
    <location>
        <begin position="459"/>
        <end position="581"/>
    </location>
</feature>
<feature type="compositionally biased region" description="Polar residues" evidence="1">
    <location>
        <begin position="392"/>
        <end position="408"/>
    </location>
</feature>
<organism evidence="2 3">
    <name type="scientific">Galerina marginata (strain CBS 339.88)</name>
    <dbReference type="NCBI Taxonomy" id="685588"/>
    <lineage>
        <taxon>Eukaryota</taxon>
        <taxon>Fungi</taxon>
        <taxon>Dikarya</taxon>
        <taxon>Basidiomycota</taxon>
        <taxon>Agaricomycotina</taxon>
        <taxon>Agaricomycetes</taxon>
        <taxon>Agaricomycetidae</taxon>
        <taxon>Agaricales</taxon>
        <taxon>Agaricineae</taxon>
        <taxon>Strophariaceae</taxon>
        <taxon>Galerina</taxon>
    </lineage>
</organism>
<feature type="region of interest" description="Disordered" evidence="1">
    <location>
        <begin position="108"/>
        <end position="145"/>
    </location>
</feature>
<feature type="region of interest" description="Disordered" evidence="1">
    <location>
        <begin position="235"/>
        <end position="256"/>
    </location>
</feature>
<feature type="compositionally biased region" description="Basic and acidic residues" evidence="1">
    <location>
        <begin position="409"/>
        <end position="418"/>
    </location>
</feature>
<proteinExistence type="predicted"/>
<feature type="region of interest" description="Disordered" evidence="1">
    <location>
        <begin position="326"/>
        <end position="366"/>
    </location>
</feature>
<feature type="compositionally biased region" description="Basic and acidic residues" evidence="1">
    <location>
        <begin position="328"/>
        <end position="337"/>
    </location>
</feature>
<feature type="region of interest" description="Disordered" evidence="1">
    <location>
        <begin position="169"/>
        <end position="190"/>
    </location>
</feature>
<dbReference type="Proteomes" id="UP000027222">
    <property type="component" value="Unassembled WGS sequence"/>
</dbReference>
<accession>A0A067TL58</accession>
<name>A0A067TL58_GALM3</name>